<organism evidence="2 3">
    <name type="scientific">Dendryphion nanum</name>
    <dbReference type="NCBI Taxonomy" id="256645"/>
    <lineage>
        <taxon>Eukaryota</taxon>
        <taxon>Fungi</taxon>
        <taxon>Dikarya</taxon>
        <taxon>Ascomycota</taxon>
        <taxon>Pezizomycotina</taxon>
        <taxon>Dothideomycetes</taxon>
        <taxon>Pleosporomycetidae</taxon>
        <taxon>Pleosporales</taxon>
        <taxon>Torulaceae</taxon>
        <taxon>Dendryphion</taxon>
    </lineage>
</organism>
<dbReference type="Proteomes" id="UP000700596">
    <property type="component" value="Unassembled WGS sequence"/>
</dbReference>
<feature type="region of interest" description="Disordered" evidence="1">
    <location>
        <begin position="363"/>
        <end position="397"/>
    </location>
</feature>
<accession>A0A9P9DDC3</accession>
<name>A0A9P9DDC3_9PLEO</name>
<proteinExistence type="predicted"/>
<gene>
    <name evidence="2" type="ORF">B0J11DRAFT_109887</name>
</gene>
<dbReference type="EMBL" id="JAGMWT010000014">
    <property type="protein sequence ID" value="KAH7117141.1"/>
    <property type="molecule type" value="Genomic_DNA"/>
</dbReference>
<evidence type="ECO:0000313" key="2">
    <source>
        <dbReference type="EMBL" id="KAH7117141.1"/>
    </source>
</evidence>
<keyword evidence="3" id="KW-1185">Reference proteome</keyword>
<reference evidence="2" key="1">
    <citation type="journal article" date="2021" name="Nat. Commun.">
        <title>Genetic determinants of endophytism in the Arabidopsis root mycobiome.</title>
        <authorList>
            <person name="Mesny F."/>
            <person name="Miyauchi S."/>
            <person name="Thiergart T."/>
            <person name="Pickel B."/>
            <person name="Atanasova L."/>
            <person name="Karlsson M."/>
            <person name="Huettel B."/>
            <person name="Barry K.W."/>
            <person name="Haridas S."/>
            <person name="Chen C."/>
            <person name="Bauer D."/>
            <person name="Andreopoulos W."/>
            <person name="Pangilinan J."/>
            <person name="LaButti K."/>
            <person name="Riley R."/>
            <person name="Lipzen A."/>
            <person name="Clum A."/>
            <person name="Drula E."/>
            <person name="Henrissat B."/>
            <person name="Kohler A."/>
            <person name="Grigoriev I.V."/>
            <person name="Martin F.M."/>
            <person name="Hacquard S."/>
        </authorList>
    </citation>
    <scope>NUCLEOTIDE SEQUENCE</scope>
    <source>
        <strain evidence="2">MPI-CAGE-CH-0243</strain>
    </source>
</reference>
<dbReference type="AlphaFoldDB" id="A0A9P9DDC3"/>
<evidence type="ECO:0000313" key="3">
    <source>
        <dbReference type="Proteomes" id="UP000700596"/>
    </source>
</evidence>
<sequence length="411" mass="46670">MAQQVDRWWWRVRGLLQIPGIARAPPSLRNCSVESLFDAPPIILLDFLKRRGNLNHSDISSLRAMYDTAQKAGEASNRLLRALGQLIIQLPLASASEQILHASSEIASISSTVAQSADCALQLLTQQLQLRVDRIRWANTPGRQRFVHIPGHDDQSTFHQVQNNEDLASRHHMEYRRASSYDRKEVGPTFGTSSLAGYASRQYISTEQNKKRDYANLRWVAPSPWFEAHDKIASNTAPYEPGWIKMDKDLPRLPMQLSPVSEQQYQYEMLRRHHDRPLLLESTSYPTMRKTIPEEQGQTVDELLEEMQANIQEQRSAVLARGEIGSGLHALHKLDCGKKRVRENSENRSSKIAVAWGSRKRPRFQDDIDPAYGRLTPPNAPSLPGSEDGEVTDMPRSHYIHTEIAVETEDS</sequence>
<protein>
    <submittedName>
        <fullName evidence="2">Uncharacterized protein</fullName>
    </submittedName>
</protein>
<evidence type="ECO:0000256" key="1">
    <source>
        <dbReference type="SAM" id="MobiDB-lite"/>
    </source>
</evidence>
<comment type="caution">
    <text evidence="2">The sequence shown here is derived from an EMBL/GenBank/DDBJ whole genome shotgun (WGS) entry which is preliminary data.</text>
</comment>